<feature type="compositionally biased region" description="Low complexity" evidence="2">
    <location>
        <begin position="2040"/>
        <end position="2051"/>
    </location>
</feature>
<dbReference type="PANTHER" id="PTHR22538">
    <property type="entry name" value="CILIA- AND FLAGELLA-ASSOCIATED PROTEIN 74"/>
    <property type="match status" value="1"/>
</dbReference>
<feature type="region of interest" description="Disordered" evidence="2">
    <location>
        <begin position="2003"/>
        <end position="2051"/>
    </location>
</feature>
<feature type="coiled-coil region" evidence="1">
    <location>
        <begin position="100"/>
        <end position="155"/>
    </location>
</feature>
<dbReference type="Pfam" id="PF24771">
    <property type="entry name" value="Ig_CFAP74_1st"/>
    <property type="match status" value="1"/>
</dbReference>
<dbReference type="InterPro" id="IPR029052">
    <property type="entry name" value="Metallo-depent_PP-like"/>
</dbReference>
<dbReference type="InterPro" id="IPR013783">
    <property type="entry name" value="Ig-like_fold"/>
</dbReference>
<feature type="region of interest" description="Disordered" evidence="2">
    <location>
        <begin position="510"/>
        <end position="553"/>
    </location>
</feature>
<evidence type="ECO:0000256" key="2">
    <source>
        <dbReference type="SAM" id="MobiDB-lite"/>
    </source>
</evidence>
<feature type="region of interest" description="Disordered" evidence="2">
    <location>
        <begin position="1680"/>
        <end position="1720"/>
    </location>
</feature>
<feature type="compositionally biased region" description="Low complexity" evidence="2">
    <location>
        <begin position="2270"/>
        <end position="2323"/>
    </location>
</feature>
<gene>
    <name evidence="5" type="ORF">HXX76_005242</name>
</gene>
<evidence type="ECO:0000259" key="4">
    <source>
        <dbReference type="Pfam" id="PF24798"/>
    </source>
</evidence>
<feature type="compositionally biased region" description="Pro residues" evidence="2">
    <location>
        <begin position="1700"/>
        <end position="1710"/>
    </location>
</feature>
<feature type="compositionally biased region" description="Gly residues" evidence="2">
    <location>
        <begin position="1206"/>
        <end position="1216"/>
    </location>
</feature>
<dbReference type="Pfam" id="PF24798">
    <property type="entry name" value="Ig-CFAP74_4th"/>
    <property type="match status" value="1"/>
</dbReference>
<evidence type="ECO:0000256" key="1">
    <source>
        <dbReference type="SAM" id="Coils"/>
    </source>
</evidence>
<name>A0A835THZ6_CHLIN</name>
<comment type="caution">
    <text evidence="5">The sequence shown here is derived from an EMBL/GenBank/DDBJ whole genome shotgun (WGS) entry which is preliminary data.</text>
</comment>
<feature type="domain" description="CFAP74 third Ig-like" evidence="3">
    <location>
        <begin position="891"/>
        <end position="1005"/>
    </location>
</feature>
<evidence type="ECO:0008006" key="7">
    <source>
        <dbReference type="Google" id="ProtNLM"/>
    </source>
</evidence>
<organism evidence="5 6">
    <name type="scientific">Chlamydomonas incerta</name>
    <dbReference type="NCBI Taxonomy" id="51695"/>
    <lineage>
        <taxon>Eukaryota</taxon>
        <taxon>Viridiplantae</taxon>
        <taxon>Chlorophyta</taxon>
        <taxon>core chlorophytes</taxon>
        <taxon>Chlorophyceae</taxon>
        <taxon>CS clade</taxon>
        <taxon>Chlamydomonadales</taxon>
        <taxon>Chlamydomonadaceae</taxon>
        <taxon>Chlamydomonas</taxon>
    </lineage>
</organism>
<feature type="region of interest" description="Disordered" evidence="2">
    <location>
        <begin position="2231"/>
        <end position="2323"/>
    </location>
</feature>
<dbReference type="OrthoDB" id="545169at2759"/>
<feature type="region of interest" description="Disordered" evidence="2">
    <location>
        <begin position="14"/>
        <end position="93"/>
    </location>
</feature>
<dbReference type="Proteomes" id="UP000650467">
    <property type="component" value="Unassembled WGS sequence"/>
</dbReference>
<accession>A0A835THZ6</accession>
<protein>
    <recommendedName>
        <fullName evidence="7">Cilia- and flagella-associated protein 74</fullName>
    </recommendedName>
</protein>
<feature type="region of interest" description="Disordered" evidence="2">
    <location>
        <begin position="1174"/>
        <end position="1322"/>
    </location>
</feature>
<keyword evidence="1" id="KW-0175">Coiled coil</keyword>
<dbReference type="EMBL" id="JAEHOC010000009">
    <property type="protein sequence ID" value="KAG2438696.1"/>
    <property type="molecule type" value="Genomic_DNA"/>
</dbReference>
<dbReference type="PANTHER" id="PTHR22538:SF0">
    <property type="entry name" value="CILIA- AND FLAGELLA-ASSOCIATED PROTEIN 74"/>
    <property type="match status" value="1"/>
</dbReference>
<dbReference type="NCBIfam" id="NF012200">
    <property type="entry name" value="choice_anch_D"/>
    <property type="match status" value="1"/>
</dbReference>
<feature type="compositionally biased region" description="Low complexity" evidence="2">
    <location>
        <begin position="1683"/>
        <end position="1699"/>
    </location>
</feature>
<feature type="compositionally biased region" description="Low complexity" evidence="2">
    <location>
        <begin position="1711"/>
        <end position="1720"/>
    </location>
</feature>
<reference evidence="5" key="1">
    <citation type="journal article" date="2020" name="bioRxiv">
        <title>Comparative genomics of Chlamydomonas.</title>
        <authorList>
            <person name="Craig R.J."/>
            <person name="Hasan A.R."/>
            <person name="Ness R.W."/>
            <person name="Keightley P.D."/>
        </authorList>
    </citation>
    <scope>NUCLEOTIDE SEQUENCE</scope>
    <source>
        <strain evidence="5">SAG 7.73</strain>
    </source>
</reference>
<feature type="region of interest" description="Disordered" evidence="2">
    <location>
        <begin position="1361"/>
        <end position="1403"/>
    </location>
</feature>
<evidence type="ECO:0000313" key="5">
    <source>
        <dbReference type="EMBL" id="KAG2438696.1"/>
    </source>
</evidence>
<feature type="region of interest" description="Disordered" evidence="2">
    <location>
        <begin position="1928"/>
        <end position="1949"/>
    </location>
</feature>
<feature type="coiled-coil region" evidence="1">
    <location>
        <begin position="184"/>
        <end position="218"/>
    </location>
</feature>
<proteinExistence type="predicted"/>
<feature type="domain" description="CFAP74 fourth Ig-like" evidence="4">
    <location>
        <begin position="1011"/>
        <end position="1105"/>
    </location>
</feature>
<dbReference type="InterPro" id="IPR056307">
    <property type="entry name" value="Ig-CFAP74_3rd"/>
</dbReference>
<feature type="compositionally biased region" description="Low complexity" evidence="2">
    <location>
        <begin position="533"/>
        <end position="553"/>
    </location>
</feature>
<dbReference type="Gene3D" id="2.60.40.10">
    <property type="entry name" value="Immunoglobulins"/>
    <property type="match status" value="7"/>
</dbReference>
<evidence type="ECO:0000259" key="3">
    <source>
        <dbReference type="Pfam" id="PF24778"/>
    </source>
</evidence>
<sequence>MALTAEEAYLEELWREEDEQSEEATAMQQMLAQQHEQQHDALPSYQELMGQGSPAVTLRRRAKAEAAANGTSSPGNPSPARGPGGRLPSLAMGPTVGANVEQLKRRLQTVVAAVEGHQQRYDTVLLEANKAADLVHSMEAEIGSLEAEAEELARRVPPAAERQRQVATWLAQRSAALEAQRQVLGGKQLELIEAEAALRAAETELDFMAEARNEIAEAQAAETAALSAAAATLRAKEDKAVEGYRRKQAAEAARLADVAASAEDLAQRRIQVAEEAQAKAMERLKANTDRIREGIASGRDLLGAEQSRRREAVLGLKESLAAVQADVAQQAELARVLQRQRRDLQEKEFGALVEAGLNPYEVFRRRDQEAAAARQHEAITGNIATRQLEVAAQLAREQEAYAQKLAARKREKKTREIFDREMGPAARQARTEAYMQAHTVGGVSMLDPTGRVQPFPSEAVVVKTRRFGGGGAPEAVVQQQLQRLGDDTKPKQLLLPAKYRNAADTDAAAVAGLGRGGGSDDEEGMGSPPRSPTLTQQLAATQQSLSATASLAQQQQQAAGDRYKQLATRALTKHEQGLMEAAKTRHKGGIGVPQTQMGRTFGGDAFLPSPGVVEFKDFDVGRTVSSSVQIINRSYKKNTFRVTGIPVEYCDVLDFSYKLPGYLAPGVSAEVVISFTPKAPVDIDTSLQLLADTGPFEVPIRCRTKRAALSVAPSEVDFGAGVTLGESATRTFTIANDGALEVEFRLDSPQLSEDERALLKSTANMAHLMASATVAAAAAAAAATSSGQGPRSARSFANMGVADAAAPETDTGMMVAPREERRLSHGGFTVFPCVGVLKGYSKVNFTVTFAPVVAAPARLLLHASYKAPAMKRLALPHHEVALAGTGRDVPVYVERPLIDFQCCMLGHLYRDVLVVRNGGKSAMKVMVVPRPELEGFFEFSPDFGFVQAGDSFPITIRFKPTPALLHACRKHVVEPAEEQILEIGMRLSVPDQSLPVPFTLRAQITNTDLLFQPPALDFGECVMGERTAVKLLVRNPGRLPQTFGFVGLPSGLHFTPNDGFGYVLPGEALERLVSFQPPIAGPQTFSITAKTLAGRSFTLPCRANGVAPPVVLSSNRVRMPATPVGDTRTVSVVLINKTDQPQSYEFAVPADSDLTLSPHVGLVPPQSRLRVQIDYSPRPPVDGEQQGALPPQSAPNTARGPRDGGGRLSNGNGGGYEHYNDDGEPEDEEQHTDGDSFQSPSARASPVPPLGRGGRGSAAGEEEGEEEDMPVRSKSSTSSQPGGGRRASSPQMGRKGLAMGRIVEDDADDDADDDDAAGAAAAEAEQRKALAALKRIQSMGGGEPGWYRWREHAITCYIKPQPSSQSQAPTPSQSQSGQAPAASPAADPAAAAAESAPVSGPPPQEIHLQVATCAVLPDLVLQAPPDLPYVPLHQCHCLDFGPVPVGQRVVRRLELANEGEEPLVLGAESLDSREVFGLVNALRPVRPGASFRVMVSFTPQARTEYLEVLVLKSARTRLRLALKGAGIAPELQLGPEGVTATGLDLGDVLVGEAAARTLTVTNVCPFPLSFTMRLAGRPSAADPNPAMRQAFSCHPAEGTLAQGESCEVAVSFTPFSQRPYFEDVLQVVVPNQQDQLLVPLRGRGWREAVFVAGPDYPEPQPDPFLLHELAKQAGVPLPPSVSGGAAAGAAATAAGDKPSTPAPGKPPATPPGGASKSKAAAAAATAAAASAGGAHEPRELTLNFPHAIYPGEVATAAFDVGSLKSTVSGSAPGEVGVAELPAEAREAGWAVADPPAAGAGGGGKVPLAAGERKPITLSYSAPAAPHPGMVVSYGHAEHRVLRLQLTLKGGLAALSGGPEGRKVVVAARCRLLPGARPPGEPTPPGVTPAPVAAAVSGAGAGAAGAKKLVPAAVAAEKGGLAAAAAARATTSSSSRGGSSSSRHRVNSSTSSSLVSAAAEEVAAWRGLAVALLRGLDSPEAAYTACCRGLDALGALQRQQQQLAANAARPEGSSDSGRELSSSAPASCGEAGQGSSDNSSRRSAVGGAGGSAPIAGQRRELWHLAGDVAACWERELLSLRLDCLSAVARGDVADTLPATREALRLLKQRFGRVFFTPGNHDLWLRPGLEDGGGGGNSGLADSFAKLWALWDACDELGVEVVPAEVAPGVLVAPLLSWYRHTFDTADPAPGRLRFDSWCRWPVAEADVWQVMLRLNDVALAAARTWRRQVVACGRQQEDCSTGTSTSTRVGGGRQQPQRHHVGPQQAPPPKQQQNDAAAAPPAASAPAPALPPAVAAPDSPNTPPHHSSSNSAASGGVTATPSTTAGAPPLVVTLTHFLPHPDLPFPRLPHELAKAVGCAELQHVLAMAGSSVHVYGHSHVATDTWLPAAAAGGAGGGGGGGAGAGGKGGASAGAGCAGSVSGGGGHSGEARVAARDLAVGRRYVHWPLHGQRRVVLRCIWDPARGQCSYDVNGENGLEDGCQ</sequence>
<dbReference type="Pfam" id="PF24778">
    <property type="entry name" value="Ig-CFAP74_3rd"/>
    <property type="match status" value="1"/>
</dbReference>
<dbReference type="InterPro" id="IPR056310">
    <property type="entry name" value="Ig-CFAP74_4th"/>
</dbReference>
<evidence type="ECO:0000313" key="6">
    <source>
        <dbReference type="Proteomes" id="UP000650467"/>
    </source>
</evidence>
<feature type="compositionally biased region" description="Acidic residues" evidence="2">
    <location>
        <begin position="1305"/>
        <end position="1316"/>
    </location>
</feature>
<feature type="compositionally biased region" description="Low complexity" evidence="2">
    <location>
        <begin position="2003"/>
        <end position="2022"/>
    </location>
</feature>
<keyword evidence="6" id="KW-1185">Reference proteome</keyword>
<feature type="compositionally biased region" description="Low complexity" evidence="2">
    <location>
        <begin position="1361"/>
        <end position="1398"/>
    </location>
</feature>
<dbReference type="SUPFAM" id="SSF56300">
    <property type="entry name" value="Metallo-dependent phosphatases"/>
    <property type="match status" value="1"/>
</dbReference>
<feature type="compositionally biased region" description="Low complexity" evidence="2">
    <location>
        <begin position="26"/>
        <end position="35"/>
    </location>
</feature>